<keyword evidence="6" id="KW-1185">Reference proteome</keyword>
<organism evidence="5 6">
    <name type="scientific">Angustibacter aerolatus</name>
    <dbReference type="NCBI Taxonomy" id="1162965"/>
    <lineage>
        <taxon>Bacteria</taxon>
        <taxon>Bacillati</taxon>
        <taxon>Actinomycetota</taxon>
        <taxon>Actinomycetes</taxon>
        <taxon>Kineosporiales</taxon>
        <taxon>Kineosporiaceae</taxon>
    </lineage>
</organism>
<feature type="domain" description="DUF3048" evidence="3">
    <location>
        <begin position="65"/>
        <end position="192"/>
    </location>
</feature>
<feature type="chain" id="PRO_5045986945" description="Lipoprotein YerB" evidence="2">
    <location>
        <begin position="21"/>
        <end position="340"/>
    </location>
</feature>
<sequence>MRRAALAVPAVAACLALALAGCSKDQPKAAAPTASASPSPTASATATAPARDASLLSGRKGRRDGSVYAVKIDNTHSAHPQVGVDAADVVYVEEVEGGLTRLAAVFSSTYPKQVGPVRSGRISDIRLLRQYGEVGLIYSGSQRKMIAPLQRSSLHLVSFDANGKGFSRASGRPAPYNVIGDFATLRARAGKTSVPSKAPYAFGPAPAGGKAATHLSVRWPGAHLTATWSKSAERWLVSMDGSASRTPSGKRLGPQTFIVQRVKVVKSKYVDVNRNPTPDSKTVGSGSALVLRDGRVYDAKWSRASDDDITHWTIGGKEAVLSAGQVWVALAGTTRTVSVR</sequence>
<evidence type="ECO:0000313" key="5">
    <source>
        <dbReference type="EMBL" id="GMA85196.1"/>
    </source>
</evidence>
<dbReference type="SUPFAM" id="SSF159774">
    <property type="entry name" value="YerB-like"/>
    <property type="match status" value="1"/>
</dbReference>
<accession>A0ABQ6JAI4</accession>
<feature type="domain" description="DUF3048" evidence="4">
    <location>
        <begin position="224"/>
        <end position="328"/>
    </location>
</feature>
<keyword evidence="2" id="KW-0732">Signal</keyword>
<comment type="caution">
    <text evidence="5">The sequence shown here is derived from an EMBL/GenBank/DDBJ whole genome shotgun (WGS) entry which is preliminary data.</text>
</comment>
<dbReference type="EMBL" id="BSUZ01000001">
    <property type="protein sequence ID" value="GMA85196.1"/>
    <property type="molecule type" value="Genomic_DNA"/>
</dbReference>
<evidence type="ECO:0000259" key="4">
    <source>
        <dbReference type="Pfam" id="PF17479"/>
    </source>
</evidence>
<dbReference type="InterPro" id="IPR023158">
    <property type="entry name" value="YerB-like_sf"/>
</dbReference>
<feature type="region of interest" description="Disordered" evidence="1">
    <location>
        <begin position="28"/>
        <end position="60"/>
    </location>
</feature>
<dbReference type="InterPro" id="IPR035328">
    <property type="entry name" value="DUF3048_C"/>
</dbReference>
<evidence type="ECO:0000256" key="2">
    <source>
        <dbReference type="SAM" id="SignalP"/>
    </source>
</evidence>
<evidence type="ECO:0000259" key="3">
    <source>
        <dbReference type="Pfam" id="PF11258"/>
    </source>
</evidence>
<gene>
    <name evidence="5" type="ORF">GCM10025868_04460</name>
</gene>
<protein>
    <recommendedName>
        <fullName evidence="7">Lipoprotein YerB</fullName>
    </recommendedName>
</protein>
<evidence type="ECO:0000256" key="1">
    <source>
        <dbReference type="SAM" id="MobiDB-lite"/>
    </source>
</evidence>
<dbReference type="Pfam" id="PF17479">
    <property type="entry name" value="DUF3048_C"/>
    <property type="match status" value="1"/>
</dbReference>
<feature type="compositionally biased region" description="Low complexity" evidence="1">
    <location>
        <begin position="29"/>
        <end position="50"/>
    </location>
</feature>
<dbReference type="Pfam" id="PF11258">
    <property type="entry name" value="DUF3048"/>
    <property type="match status" value="1"/>
</dbReference>
<dbReference type="InterPro" id="IPR021416">
    <property type="entry name" value="DUF3048_N"/>
</dbReference>
<dbReference type="PROSITE" id="PS51257">
    <property type="entry name" value="PROKAR_LIPOPROTEIN"/>
    <property type="match status" value="1"/>
</dbReference>
<reference evidence="6" key="1">
    <citation type="journal article" date="2019" name="Int. J. Syst. Evol. Microbiol.">
        <title>The Global Catalogue of Microorganisms (GCM) 10K type strain sequencing project: providing services to taxonomists for standard genome sequencing and annotation.</title>
        <authorList>
            <consortium name="The Broad Institute Genomics Platform"/>
            <consortium name="The Broad Institute Genome Sequencing Center for Infectious Disease"/>
            <person name="Wu L."/>
            <person name="Ma J."/>
        </authorList>
    </citation>
    <scope>NUCLEOTIDE SEQUENCE [LARGE SCALE GENOMIC DNA]</scope>
    <source>
        <strain evidence="6">NBRC 108730</strain>
    </source>
</reference>
<dbReference type="Gene3D" id="3.50.90.10">
    <property type="entry name" value="YerB-like"/>
    <property type="match status" value="1"/>
</dbReference>
<evidence type="ECO:0008006" key="7">
    <source>
        <dbReference type="Google" id="ProtNLM"/>
    </source>
</evidence>
<name>A0ABQ6JAI4_9ACTN</name>
<proteinExistence type="predicted"/>
<feature type="signal peptide" evidence="2">
    <location>
        <begin position="1"/>
        <end position="20"/>
    </location>
</feature>
<dbReference type="Proteomes" id="UP001157017">
    <property type="component" value="Unassembled WGS sequence"/>
</dbReference>
<evidence type="ECO:0000313" key="6">
    <source>
        <dbReference type="Proteomes" id="UP001157017"/>
    </source>
</evidence>